<dbReference type="EMBL" id="FZOQ01000002">
    <property type="protein sequence ID" value="SNS08682.1"/>
    <property type="molecule type" value="Genomic_DNA"/>
</dbReference>
<evidence type="ECO:0000313" key="1">
    <source>
        <dbReference type="EMBL" id="SNS08682.1"/>
    </source>
</evidence>
<dbReference type="Pfam" id="PF01501">
    <property type="entry name" value="Glyco_transf_8"/>
    <property type="match status" value="1"/>
</dbReference>
<dbReference type="Proteomes" id="UP000198432">
    <property type="component" value="Unassembled WGS sequence"/>
</dbReference>
<proteinExistence type="predicted"/>
<dbReference type="GO" id="GO:0016757">
    <property type="term" value="F:glycosyltransferase activity"/>
    <property type="evidence" value="ECO:0007669"/>
    <property type="project" value="InterPro"/>
</dbReference>
<accession>A0A239BM30</accession>
<dbReference type="InterPro" id="IPR029044">
    <property type="entry name" value="Nucleotide-diphossugar_trans"/>
</dbReference>
<organism evidence="1 2">
    <name type="scientific">Pontibacter ummariensis</name>
    <dbReference type="NCBI Taxonomy" id="1610492"/>
    <lineage>
        <taxon>Bacteria</taxon>
        <taxon>Pseudomonadati</taxon>
        <taxon>Bacteroidota</taxon>
        <taxon>Cytophagia</taxon>
        <taxon>Cytophagales</taxon>
        <taxon>Hymenobacteraceae</taxon>
        <taxon>Pontibacter</taxon>
    </lineage>
</organism>
<evidence type="ECO:0000313" key="2">
    <source>
        <dbReference type="Proteomes" id="UP000198432"/>
    </source>
</evidence>
<dbReference type="RefSeq" id="WP_179222932.1">
    <property type="nucleotide sequence ID" value="NZ_FZOQ01000002.1"/>
</dbReference>
<gene>
    <name evidence="1" type="ORF">SAMN06296052_10216</name>
</gene>
<dbReference type="Gene3D" id="3.90.550.10">
    <property type="entry name" value="Spore Coat Polysaccharide Biosynthesis Protein SpsA, Chain A"/>
    <property type="match status" value="1"/>
</dbReference>
<reference evidence="2" key="1">
    <citation type="submission" date="2017-06" db="EMBL/GenBank/DDBJ databases">
        <authorList>
            <person name="Varghese N."/>
            <person name="Submissions S."/>
        </authorList>
    </citation>
    <scope>NUCLEOTIDE SEQUENCE [LARGE SCALE GENOMIC DNA]</scope>
    <source>
        <strain evidence="2">NKM1</strain>
    </source>
</reference>
<dbReference type="SUPFAM" id="SSF53448">
    <property type="entry name" value="Nucleotide-diphospho-sugar transferases"/>
    <property type="match status" value="1"/>
</dbReference>
<dbReference type="InterPro" id="IPR002495">
    <property type="entry name" value="Glyco_trans_8"/>
</dbReference>
<keyword evidence="1" id="KW-0808">Transferase</keyword>
<dbReference type="AlphaFoldDB" id="A0A239BM30"/>
<sequence>MSTSIAFTICSINYLSQAITLGNSLKSSNPEVAFRIYLVDKLQGREDVKKRVPFTTVEIENVPVTDFSGMIFRYNIVELNTAVKPFIIDYIFKTEEGVKNIIYFDPDIMVLGSLEELFINLESHTVVLTPHILNPSEDHPYGQLERSFLIGGTFNLGFIGISKKDESFRFLKWWQERLVHQCYGNNDMHLFYDQKWLNLAIIFFQKILIEMSPGYNMAGWNLHERVITEKSGNKYIINHKYELIFYHFSGVKPQSDDVSTYSKYSFEERPDLKDIIDLYRRSLIENQNDFYSSYKCYYSQFYKGPTIYYPRYHWITLYRRTRVNLGKIKKMLSKR</sequence>
<protein>
    <submittedName>
        <fullName evidence="1">Lipopolysaccharide biosynthesis protein, LPS:glycosyltransferase</fullName>
    </submittedName>
</protein>
<name>A0A239BM30_9BACT</name>
<keyword evidence="2" id="KW-1185">Reference proteome</keyword>